<dbReference type="Proteomes" id="UP000095286">
    <property type="component" value="Unplaced"/>
</dbReference>
<reference evidence="2" key="1">
    <citation type="submission" date="2016-11" db="UniProtKB">
        <authorList>
            <consortium name="WormBaseParasite"/>
        </authorList>
    </citation>
    <scope>IDENTIFICATION</scope>
    <source>
        <strain evidence="2">KR3021</strain>
    </source>
</reference>
<sequence length="181" mass="19978">MMIIFVVVMTMIFVFLYIQIFHKEAIIEGEASKKKSGVSIPSSAQYKTVGNGVDSTTSVTIANTLRLKKRSGKNTVSQTPSVSRQMTSNSAETANSTSNKHASLTPTKVAKLVKAFSLQNTPESESATSVFDSDTALSKREMDPATRDAEEHRLKLLRKRRSHSRIRGNQKKQSISAKKDK</sequence>
<evidence type="ECO:0000313" key="2">
    <source>
        <dbReference type="WBParaSite" id="RSKR_0000436500.1"/>
    </source>
</evidence>
<organism evidence="1 2">
    <name type="scientific">Rhabditophanes sp. KR3021</name>
    <dbReference type="NCBI Taxonomy" id="114890"/>
    <lineage>
        <taxon>Eukaryota</taxon>
        <taxon>Metazoa</taxon>
        <taxon>Ecdysozoa</taxon>
        <taxon>Nematoda</taxon>
        <taxon>Chromadorea</taxon>
        <taxon>Rhabditida</taxon>
        <taxon>Tylenchina</taxon>
        <taxon>Panagrolaimomorpha</taxon>
        <taxon>Strongyloidoidea</taxon>
        <taxon>Alloionematidae</taxon>
        <taxon>Rhabditophanes</taxon>
    </lineage>
</organism>
<evidence type="ECO:0000313" key="1">
    <source>
        <dbReference type="Proteomes" id="UP000095286"/>
    </source>
</evidence>
<protein>
    <submittedName>
        <fullName evidence="2">Uncharacterized protein</fullName>
    </submittedName>
</protein>
<dbReference type="WBParaSite" id="RSKR_0000436500.1">
    <property type="protein sequence ID" value="RSKR_0000436500.1"/>
    <property type="gene ID" value="RSKR_0000436500"/>
</dbReference>
<name>A0AC35TUR6_9BILA</name>
<accession>A0AC35TUR6</accession>
<proteinExistence type="predicted"/>